<dbReference type="SMART" id="SM00560">
    <property type="entry name" value="LamGL"/>
    <property type="match status" value="2"/>
</dbReference>
<sequence length="1560" mass="169685">MDKISFSLRKTELATVLVVLLVLAAGVALASESFLTSGSESELVAEYRFDKGAGDSVRNYAGGGDIMVDGASWTEGLEGKALSFDGSDDNLDLTGNNLRLEPNTTVSVWVNSEDLGSPGHEMSPGLFSANAAGSWDGYVTFADQGNGMAQLRYEDNSGSQKRSDNFRFNKNGWIHVAIAMDGNGKPYFYIDGENVGTDSASGNIDLNYLGVGYNGASDNGALKGEIDKLKIYSRNLSISEIRTLYNRGSWSMGGSDSINYAFSEGFENYGAGSSIDGENGWSYSSECQSRTCEIAGRGESGAKGFLQEGSGDLYPDGMIKTFDKPLRGEITVEGEYWEKSVPNYDGNFWVQACDGTNLAGIGTENPEFEADVLGSEAYLNNPGAAYEQWTHVKMDLDTRTGQVNFSWSQDNSGASDTYSDNFGTGYSICKFGVGPGNRWYIDDISIEQKSSKVMDIGFDEKNTTHVYDTSGKENHGLPSGAVQEYANSCRNGRCYSFEGSDDYIDLPETADLAQNDDSFTASAWINVPESCSTSGGIFGYGNWGSGNNVNAFRTSNDCSDIRHYFWSNDLSTSGLQVNDGDWHHVAVWYNGTHRRILVDGVIEAKDMPGSVDMSVQDVNLGVTNNNEYFNGRIDDFKFFDRALTHSEIIETAGIESQGAVVDMRFDSGGGDRVVDLSGNGFHGVITGSSSAPKWAEGISGNALNFDGSDRYIDLGSDVVPKTSYTKSVWVKTTDSSAGNVVSGDNGQHVLYLNGGDIEVSNTWGSSVFSAKADFHDGSWHNIVVTYDGSTGKVYMDGELLNSGALQDVPSNSKTYIGRYNAGNYFTGKIDEVKILPFALGQNRIKEAYSNRKSVVGANAQKDLEKGLVIDQNFDNIETCGQEDTVTCPSGMTGEIAIDESGNTNHGELIDTTVEQKASRCLKGGCAGFDGSGDHIEVSDSSSLDLSDEATFSSWVKLDSYGTSSGNILAKGGNNAYRMRIETDGEAWLLVAENNTIIRGGDVPLGEWTHVVGRVNSGQNLSLFLNGKQVASKSVAEGLLANNELLYIGSQPNYDEHLDGKIDEFKIYNRSLSDKEIWSLYTDERDRSVSMPGPVASYRFDAAPRVCILDQGSFGDGGWQGPSATSLKNTLDSEGWRTRYVQVGDITQDGWRSCEIIVFPDGERYPAFDKSEDFCNAVNGEGSEHDVYSEMKEFMSDGGLWVGTWGAGLWKPKAWDGDSWESYQNSCSQYSGDGLYSRGGQERCSDLGYSCWSSTSYDYSVNNSVLPAAPGTISSTSQNYRWANGFDVNVLQAYNSTSGDTSDSKFVGIESVGRGYYFHPGSNAVFTPSDYPNADEAWNNLLTWYSGDGKQRFWDSVEQNNGEIPNMGDPVYQLQDSRSSLKFDGENDVIEVPHQDSLRVSNTGEFTITGHIRLQDTSVENWKRVLEKGGYSTGGYSVQRGNPADNPENDKILKFYFADPDGWENRIIIANASDNALDEWHSFTVTIEDGTVTTYFDGQKTNQETGWAYTPTDIPLWIGAANSDGTNSLQGSLDSLKFYPVALTPQQVRNDALTDGVRAGG</sequence>
<dbReference type="SUPFAM" id="SSF49899">
    <property type="entry name" value="Concanavalin A-like lectins/glucanases"/>
    <property type="match status" value="5"/>
</dbReference>
<dbReference type="InterPro" id="IPR006558">
    <property type="entry name" value="LamG-like"/>
</dbReference>
<protein>
    <submittedName>
        <fullName evidence="4">LamG domain-containing protein</fullName>
    </submittedName>
</protein>
<keyword evidence="5" id="KW-1185">Reference proteome</keyword>
<evidence type="ECO:0000256" key="1">
    <source>
        <dbReference type="ARBA" id="ARBA00022729"/>
    </source>
</evidence>
<evidence type="ECO:0000259" key="3">
    <source>
        <dbReference type="SMART" id="SM00560"/>
    </source>
</evidence>
<name>A0ABY8CF39_9ARCH</name>
<dbReference type="Proteomes" id="UP001218034">
    <property type="component" value="Chromosome"/>
</dbReference>
<dbReference type="RefSeq" id="WP_347721645.1">
    <property type="nucleotide sequence ID" value="NZ_CP104395.1"/>
</dbReference>
<dbReference type="Gene3D" id="2.60.120.200">
    <property type="match status" value="5"/>
</dbReference>
<feature type="domain" description="LamG-like jellyroll fold" evidence="3">
    <location>
        <begin position="947"/>
        <end position="1074"/>
    </location>
</feature>
<organism evidence="4 5">
    <name type="scientific">Candidatus Nanohalococcus occultus</name>
    <dbReference type="NCBI Taxonomy" id="2978047"/>
    <lineage>
        <taxon>Archaea</taxon>
        <taxon>Candidatus Nanohalarchaeota</taxon>
        <taxon>Candidatus Nanohalarchaeota incertae sedis</taxon>
        <taxon>Candidatus Nanohalococcus</taxon>
    </lineage>
</organism>
<gene>
    <name evidence="4" type="ORF">SVXNc_0806</name>
</gene>
<dbReference type="CDD" id="cd00110">
    <property type="entry name" value="LamG"/>
    <property type="match status" value="1"/>
</dbReference>
<dbReference type="InterPro" id="IPR013320">
    <property type="entry name" value="ConA-like_dom_sf"/>
</dbReference>
<keyword evidence="2" id="KW-1015">Disulfide bond</keyword>
<evidence type="ECO:0000256" key="2">
    <source>
        <dbReference type="ARBA" id="ARBA00023157"/>
    </source>
</evidence>
<proteinExistence type="predicted"/>
<feature type="domain" description="LamG-like jellyroll fold" evidence="3">
    <location>
        <begin position="517"/>
        <end position="646"/>
    </location>
</feature>
<keyword evidence="1" id="KW-0732">Signal</keyword>
<reference evidence="4 5" key="1">
    <citation type="submission" date="2022-09" db="EMBL/GenBank/DDBJ databases">
        <title>Xylan utilization by haloarchaea-nanohaloarchaea associations.</title>
        <authorList>
            <person name="Yakimov M."/>
        </authorList>
    </citation>
    <scope>NUCLEOTIDE SEQUENCE [LARGE SCALE GENOMIC DNA]</scope>
    <source>
        <strain evidence="4 5">SVXNc</strain>
    </source>
</reference>
<dbReference type="PANTHER" id="PTHR42535:SF2">
    <property type="entry name" value="CHROMOSOME UNDETERMINED SCAFFOLD_146, WHOLE GENOME SHOTGUN SEQUENCE"/>
    <property type="match status" value="1"/>
</dbReference>
<dbReference type="GeneID" id="90590243"/>
<dbReference type="Pfam" id="PF13385">
    <property type="entry name" value="Laminin_G_3"/>
    <property type="match status" value="5"/>
</dbReference>
<evidence type="ECO:0000313" key="4">
    <source>
        <dbReference type="EMBL" id="WEL19813.1"/>
    </source>
</evidence>
<evidence type="ECO:0000313" key="5">
    <source>
        <dbReference type="Proteomes" id="UP001218034"/>
    </source>
</evidence>
<dbReference type="InterPro" id="IPR001791">
    <property type="entry name" value="Laminin_G"/>
</dbReference>
<dbReference type="PANTHER" id="PTHR42535">
    <property type="entry name" value="OOKINETE PROTEIN, PUTATIVE-RELATED"/>
    <property type="match status" value="1"/>
</dbReference>
<dbReference type="EMBL" id="CP104395">
    <property type="protein sequence ID" value="WEL19813.1"/>
    <property type="molecule type" value="Genomic_DNA"/>
</dbReference>
<accession>A0ABY8CF39</accession>